<dbReference type="RefSeq" id="WP_160251165.1">
    <property type="nucleotide sequence ID" value="NZ_CP028271.1"/>
</dbReference>
<dbReference type="PANTHER" id="PTHR34413">
    <property type="entry name" value="PROPHAGE TAIL FIBER ASSEMBLY PROTEIN HOMOLOG TFAE-RELATED-RELATED"/>
    <property type="match status" value="1"/>
</dbReference>
<reference evidence="1 2" key="1">
    <citation type="submission" date="2018-03" db="EMBL/GenBank/DDBJ databases">
        <title>Pantoea intestinalis SRCM103226 isolated form the mealworm.</title>
        <authorList>
            <person name="Jeong D.-Y."/>
            <person name="Kim J.W."/>
        </authorList>
    </citation>
    <scope>NUCLEOTIDE SEQUENCE [LARGE SCALE GENOMIC DNA]</scope>
    <source>
        <strain evidence="1 2">SRCM103226</strain>
    </source>
</reference>
<dbReference type="KEGG" id="mint:C7M51_03290"/>
<dbReference type="Pfam" id="PF02413">
    <property type="entry name" value="Caudo_TAP"/>
    <property type="match status" value="1"/>
</dbReference>
<dbReference type="Proteomes" id="UP000464053">
    <property type="component" value="Chromosome"/>
</dbReference>
<dbReference type="InterPro" id="IPR003458">
    <property type="entry name" value="Phage_T4_Gp38_tail_assem"/>
</dbReference>
<evidence type="ECO:0000313" key="1">
    <source>
        <dbReference type="EMBL" id="QHM72949.1"/>
    </source>
</evidence>
<dbReference type="InterPro" id="IPR051220">
    <property type="entry name" value="TFA_Chaperone"/>
</dbReference>
<keyword evidence="2" id="KW-1185">Reference proteome</keyword>
<name>A0A6P1Q4F9_9GAMM</name>
<organism evidence="1 2">
    <name type="scientific">Mixta intestinalis</name>
    <dbReference type="NCBI Taxonomy" id="1615494"/>
    <lineage>
        <taxon>Bacteria</taxon>
        <taxon>Pseudomonadati</taxon>
        <taxon>Pseudomonadota</taxon>
        <taxon>Gammaproteobacteria</taxon>
        <taxon>Enterobacterales</taxon>
        <taxon>Erwiniaceae</taxon>
        <taxon>Mixta</taxon>
    </lineage>
</organism>
<dbReference type="AlphaFoldDB" id="A0A6P1Q4F9"/>
<dbReference type="EMBL" id="CP028271">
    <property type="protein sequence ID" value="QHM72949.1"/>
    <property type="molecule type" value="Genomic_DNA"/>
</dbReference>
<accession>A0A6P1Q4F9</accession>
<gene>
    <name evidence="1" type="ORF">C7M51_03290</name>
</gene>
<protein>
    <recommendedName>
        <fullName evidence="3">Tail fiber assembly protein</fullName>
    </recommendedName>
</protein>
<proteinExistence type="predicted"/>
<dbReference type="OrthoDB" id="8778827at2"/>
<sequence length="175" mass="19672">MNFFKNFSLYIPGDKSELTEIGIRFYRDENGNDWYDIQSQFSVDTLKIACDASGLIISASFDASALAPVGLSVAEIKKDAIPDDFFNSGRWVFDGKKITAYEYTTEELKQQAESKKRQLLDDATETIAPLQDAADLDMATDEEIALLTAWKKYRVLLNRVDTSVAPDIAWPEVPQ</sequence>
<evidence type="ECO:0008006" key="3">
    <source>
        <dbReference type="Google" id="ProtNLM"/>
    </source>
</evidence>
<dbReference type="PANTHER" id="PTHR34413:SF2">
    <property type="entry name" value="PROPHAGE TAIL FIBER ASSEMBLY PROTEIN HOMOLOG TFAE-RELATED"/>
    <property type="match status" value="1"/>
</dbReference>
<evidence type="ECO:0000313" key="2">
    <source>
        <dbReference type="Proteomes" id="UP000464053"/>
    </source>
</evidence>